<dbReference type="EMBL" id="FPHR01000016">
    <property type="protein sequence ID" value="SFV77076.1"/>
    <property type="molecule type" value="Genomic_DNA"/>
</dbReference>
<evidence type="ECO:0000313" key="1">
    <source>
        <dbReference type="EMBL" id="SFV77076.1"/>
    </source>
</evidence>
<name>A0A1W1D9G7_9ZZZZ</name>
<gene>
    <name evidence="1" type="ORF">MNB_SUP05-4-1040</name>
</gene>
<sequence length="130" mass="13865">MMKNTLSFVVAMTLTTSIIAGGDDRDMGPVEAFDSMQPIAEKTVITEQAPDTMTLSDTSKVIGQTPSGFAVTQAAHEACQVTLGLSDDNITRFKDSLAGGFLFNTGPIDAMGTLFSPLRWADYFSCVEGQ</sequence>
<reference evidence="1" key="1">
    <citation type="submission" date="2016-10" db="EMBL/GenBank/DDBJ databases">
        <authorList>
            <person name="de Groot N.N."/>
        </authorList>
    </citation>
    <scope>NUCLEOTIDE SEQUENCE</scope>
</reference>
<protein>
    <submittedName>
        <fullName evidence="1">Uncharacterized protein</fullName>
    </submittedName>
</protein>
<organism evidence="1">
    <name type="scientific">hydrothermal vent metagenome</name>
    <dbReference type="NCBI Taxonomy" id="652676"/>
    <lineage>
        <taxon>unclassified sequences</taxon>
        <taxon>metagenomes</taxon>
        <taxon>ecological metagenomes</taxon>
    </lineage>
</organism>
<dbReference type="AlphaFoldDB" id="A0A1W1D9G7"/>
<proteinExistence type="predicted"/>
<accession>A0A1W1D9G7</accession>